<sequence length="631" mass="67970">MSPDAAPTEPVPAAARQLLGLGGAGGQVSPGPKPIATRSPRRSGEGSDSVDLPPRQLSLTDFLDLETLQAVQDGFVSITRLQAQILDAAGRPVTRPTDAKVRSAADAATGLLLEEDGGGELAAGGRFVAPIAVGPERLGSIVIDAPRHASDAGIGHDELERLAASLGLGPEERQTLFEAAEPAFAANRGASVQFLFLIANAITRLCYQAWEGQTHVQELEALYRVSTALAAASDVQVVLDTAAKSIAEVLDADGVVIRLLQEGPDGPELVRRANHGLSASYINSGQLLVNKSELYSKVIRGEIIYIEDLPGDARTYYPELAREEGLASMLALGLADHDQPIGSIQVYTVETRRFSRDLVRLARAVSQLVSAAISKTRLEQDRNRNSAMVRQMQLAAGVQRRMLPQRLPELAGFDVAARYIPSFQLSGDFYDFVRLGDGNVGFAIGDVAGKGIAASLLMASVRASLRAYAHDLYHLDEVIRRVNLALCRDTLDGEFATLWYGVLDPTARRLTYCNAGHEPPILVRDGHIIPLDAGGMIVGVDRDQDYDKGVVDLQPRDLLLLYTDGLPDAMNAEQKRFGRVAMEAMLREIANREGPPRPAAEGLREIETHLRNHAGARRGSDDTTLVLLRCT</sequence>
<dbReference type="Proteomes" id="UP000007881">
    <property type="component" value="Chromosome"/>
</dbReference>
<dbReference type="Pfam" id="PF07228">
    <property type="entry name" value="SpoIIE"/>
    <property type="match status" value="1"/>
</dbReference>
<keyword evidence="5" id="KW-1185">Reference proteome</keyword>
<dbReference type="EMBL" id="AP012338">
    <property type="protein sequence ID" value="BAM04893.1"/>
    <property type="molecule type" value="Genomic_DNA"/>
</dbReference>
<accession>I0II05</accession>
<organism evidence="4 5">
    <name type="scientific">Phycisphaera mikurensis (strain NBRC 102666 / KCTC 22515 / FYK2301M01)</name>
    <dbReference type="NCBI Taxonomy" id="1142394"/>
    <lineage>
        <taxon>Bacteria</taxon>
        <taxon>Pseudomonadati</taxon>
        <taxon>Planctomycetota</taxon>
        <taxon>Phycisphaerae</taxon>
        <taxon>Phycisphaerales</taxon>
        <taxon>Phycisphaeraceae</taxon>
        <taxon>Phycisphaera</taxon>
    </lineage>
</organism>
<gene>
    <name evidence="4" type="ordered locus">PSMK_27340</name>
</gene>
<dbReference type="SUPFAM" id="SSF81606">
    <property type="entry name" value="PP2C-like"/>
    <property type="match status" value="1"/>
</dbReference>
<dbReference type="InterPro" id="IPR029016">
    <property type="entry name" value="GAF-like_dom_sf"/>
</dbReference>
<evidence type="ECO:0000313" key="4">
    <source>
        <dbReference type="EMBL" id="BAM04893.1"/>
    </source>
</evidence>
<evidence type="ECO:0000313" key="5">
    <source>
        <dbReference type="Proteomes" id="UP000007881"/>
    </source>
</evidence>
<dbReference type="eggNOG" id="COG2208">
    <property type="taxonomic scope" value="Bacteria"/>
</dbReference>
<dbReference type="GO" id="GO:0016791">
    <property type="term" value="F:phosphatase activity"/>
    <property type="evidence" value="ECO:0007669"/>
    <property type="project" value="TreeGrafter"/>
</dbReference>
<dbReference type="SMART" id="SM00065">
    <property type="entry name" value="GAF"/>
    <property type="match status" value="1"/>
</dbReference>
<dbReference type="Gene3D" id="3.30.450.40">
    <property type="match status" value="1"/>
</dbReference>
<dbReference type="PANTHER" id="PTHR43156">
    <property type="entry name" value="STAGE II SPORULATION PROTEIN E-RELATED"/>
    <property type="match status" value="1"/>
</dbReference>
<feature type="domain" description="PPM-type phosphatase" evidence="3">
    <location>
        <begin position="414"/>
        <end position="630"/>
    </location>
</feature>
<feature type="region of interest" description="Disordered" evidence="2">
    <location>
        <begin position="1"/>
        <end position="54"/>
    </location>
</feature>
<dbReference type="OrthoDB" id="247273at2"/>
<dbReference type="InterPro" id="IPR052016">
    <property type="entry name" value="Bact_Sigma-Reg"/>
</dbReference>
<dbReference type="RefSeq" id="WP_014438103.1">
    <property type="nucleotide sequence ID" value="NC_017080.1"/>
</dbReference>
<name>I0II05_PHYMF</name>
<dbReference type="eggNOG" id="COG4936">
    <property type="taxonomic scope" value="Bacteria"/>
</dbReference>
<evidence type="ECO:0000259" key="3">
    <source>
        <dbReference type="PROSITE" id="PS51746"/>
    </source>
</evidence>
<dbReference type="InterPro" id="IPR001932">
    <property type="entry name" value="PPM-type_phosphatase-like_dom"/>
</dbReference>
<dbReference type="SMART" id="SM00331">
    <property type="entry name" value="PP2C_SIG"/>
    <property type="match status" value="1"/>
</dbReference>
<dbReference type="STRING" id="1142394.PSMK_27340"/>
<dbReference type="KEGG" id="phm:PSMK_27340"/>
<keyword evidence="1" id="KW-0378">Hydrolase</keyword>
<dbReference type="AlphaFoldDB" id="I0II05"/>
<proteinExistence type="predicted"/>
<evidence type="ECO:0000256" key="2">
    <source>
        <dbReference type="SAM" id="MobiDB-lite"/>
    </source>
</evidence>
<reference evidence="4 5" key="1">
    <citation type="submission" date="2012-02" db="EMBL/GenBank/DDBJ databases">
        <title>Complete genome sequence of Phycisphaera mikurensis NBRC 102666.</title>
        <authorList>
            <person name="Ankai A."/>
            <person name="Hosoyama A."/>
            <person name="Terui Y."/>
            <person name="Sekine M."/>
            <person name="Fukai R."/>
            <person name="Kato Y."/>
            <person name="Nakamura S."/>
            <person name="Yamada-Narita S."/>
            <person name="Kawakoshi A."/>
            <person name="Fukunaga Y."/>
            <person name="Yamazaki S."/>
            <person name="Fujita N."/>
        </authorList>
    </citation>
    <scope>NUCLEOTIDE SEQUENCE [LARGE SCALE GENOMIC DNA]</scope>
    <source>
        <strain evidence="5">NBRC 102666 / KCTC 22515 / FYK2301M01</strain>
    </source>
</reference>
<evidence type="ECO:0000256" key="1">
    <source>
        <dbReference type="ARBA" id="ARBA00022801"/>
    </source>
</evidence>
<protein>
    <submittedName>
        <fullName evidence="4">Putative phosphatase</fullName>
    </submittedName>
</protein>
<dbReference type="InterPro" id="IPR003018">
    <property type="entry name" value="GAF"/>
</dbReference>
<dbReference type="PROSITE" id="PS51746">
    <property type="entry name" value="PPM_2"/>
    <property type="match status" value="1"/>
</dbReference>
<dbReference type="Gene3D" id="3.60.40.10">
    <property type="entry name" value="PPM-type phosphatase domain"/>
    <property type="match status" value="1"/>
</dbReference>
<dbReference type="HOGENOM" id="CLU_433360_0_0_0"/>
<dbReference type="InterPro" id="IPR036457">
    <property type="entry name" value="PPM-type-like_dom_sf"/>
</dbReference>
<dbReference type="SUPFAM" id="SSF55781">
    <property type="entry name" value="GAF domain-like"/>
    <property type="match status" value="1"/>
</dbReference>
<dbReference type="PANTHER" id="PTHR43156:SF2">
    <property type="entry name" value="STAGE II SPORULATION PROTEIN E"/>
    <property type="match status" value="1"/>
</dbReference>
<dbReference type="Pfam" id="PF01590">
    <property type="entry name" value="GAF"/>
    <property type="match status" value="1"/>
</dbReference>